<dbReference type="GO" id="GO:0050661">
    <property type="term" value="F:NADP binding"/>
    <property type="evidence" value="ECO:0007669"/>
    <property type="project" value="InterPro"/>
</dbReference>
<dbReference type="InterPro" id="IPR036453">
    <property type="entry name" value="GluRdtase_dimer_dom_sf"/>
</dbReference>
<dbReference type="InterPro" id="IPR015896">
    <property type="entry name" value="4pyrrol_synth_GluRdtase_dimer"/>
</dbReference>
<organism evidence="3 4">
    <name type="scientific">Halapricum desulfuricans</name>
    <dbReference type="NCBI Taxonomy" id="2841257"/>
    <lineage>
        <taxon>Archaea</taxon>
        <taxon>Methanobacteriati</taxon>
        <taxon>Methanobacteriota</taxon>
        <taxon>Stenosarchaea group</taxon>
        <taxon>Halobacteria</taxon>
        <taxon>Halobacteriales</taxon>
        <taxon>Haloarculaceae</taxon>
        <taxon>Halapricum</taxon>
    </lineage>
</organism>
<gene>
    <name evidence="3" type="ORF">HSR121_0068</name>
</gene>
<sequence length="144" mass="15675">MIDRTAERDKTNMFAKALFRDGRPVSGMSSDGAEPSTDRTGSAKLERPDSADDDHADDPVEDALDAVRRRGRAVERRELERATARLDAMDGLTDERRRVLAETASAIATGVLAAPLASLSRVDGLDDGELERVESLLTPEKPLE</sequence>
<feature type="compositionally biased region" description="Acidic residues" evidence="1">
    <location>
        <begin position="51"/>
        <end position="62"/>
    </location>
</feature>
<dbReference type="GO" id="GO:0008883">
    <property type="term" value="F:glutamyl-tRNA reductase activity"/>
    <property type="evidence" value="ECO:0007669"/>
    <property type="project" value="InterPro"/>
</dbReference>
<accession>A0A897MZW8</accession>
<dbReference type="Proteomes" id="UP000663525">
    <property type="component" value="Chromosome"/>
</dbReference>
<evidence type="ECO:0000313" key="3">
    <source>
        <dbReference type="EMBL" id="QSG04429.1"/>
    </source>
</evidence>
<protein>
    <recommendedName>
        <fullName evidence="2">Tetrapyrrole biosynthesis glutamyl-tRNA reductase dimerisation domain-containing protein</fullName>
    </recommendedName>
</protein>
<dbReference type="AlphaFoldDB" id="A0A897MZW8"/>
<feature type="region of interest" description="Disordered" evidence="1">
    <location>
        <begin position="1"/>
        <end position="62"/>
    </location>
</feature>
<dbReference type="Pfam" id="PF00745">
    <property type="entry name" value="GlutR_dimer"/>
    <property type="match status" value="1"/>
</dbReference>
<dbReference type="GO" id="GO:0033014">
    <property type="term" value="P:tetrapyrrole biosynthetic process"/>
    <property type="evidence" value="ECO:0007669"/>
    <property type="project" value="InterPro"/>
</dbReference>
<evidence type="ECO:0000313" key="4">
    <source>
        <dbReference type="Proteomes" id="UP000663525"/>
    </source>
</evidence>
<reference evidence="3" key="1">
    <citation type="submission" date="2020-11" db="EMBL/GenBank/DDBJ databases">
        <title>Carbohydrate-dependent, anaerobic sulfur respiration: A novel catabolism in halophilic archaea.</title>
        <authorList>
            <person name="Sorokin D.Y."/>
            <person name="Messina E."/>
            <person name="Smedile F."/>
            <person name="La Cono V."/>
            <person name="Hallsworth J.E."/>
            <person name="Yakimov M.M."/>
        </authorList>
    </citation>
    <scope>NUCLEOTIDE SEQUENCE</scope>
    <source>
        <strain evidence="3">HSR12-1</strain>
    </source>
</reference>
<evidence type="ECO:0000256" key="1">
    <source>
        <dbReference type="SAM" id="MobiDB-lite"/>
    </source>
</evidence>
<dbReference type="EMBL" id="CP064787">
    <property type="protein sequence ID" value="QSG04429.1"/>
    <property type="molecule type" value="Genomic_DNA"/>
</dbReference>
<name>A0A897MZW8_9EURY</name>
<dbReference type="SUPFAM" id="SSF69075">
    <property type="entry name" value="Glutamyl tRNA-reductase dimerization domain"/>
    <property type="match status" value="1"/>
</dbReference>
<evidence type="ECO:0000259" key="2">
    <source>
        <dbReference type="Pfam" id="PF00745"/>
    </source>
</evidence>
<feature type="compositionally biased region" description="Basic and acidic residues" evidence="1">
    <location>
        <begin position="1"/>
        <end position="11"/>
    </location>
</feature>
<feature type="domain" description="Tetrapyrrole biosynthesis glutamyl-tRNA reductase dimerisation" evidence="2">
    <location>
        <begin position="60"/>
        <end position="131"/>
    </location>
</feature>
<proteinExistence type="predicted"/>